<evidence type="ECO:0000256" key="2">
    <source>
        <dbReference type="SAM" id="SignalP"/>
    </source>
</evidence>
<sequence>MYFRIVTLFVFLLSLPTFVFAAESPSSLQVEPIYPENQVPTTKGYFDVNANPGEKVSMQLHLENTAQTPINVRVEKSNAYTSPTGGIFYGAETDSDDTKLLDDAIHLVAHMEVEESVSIPANGSIDLPIQVTVPETDGQTLLGGIKVTQVAEEQESAEEAGEDEANFVINTETTYAVAIKLNLPTTTEPDFSTGSSGFIPETAQVFLEMTNDAHLIQGNIEGTYAVLDSSGAEMFKGELNTFNMAPKSQIRYPFAWNHESLKDGDYTLKVDGQAGDEPFSVEEPFSISNEEVQEYAEVTNPTVEVEGDGGVPMWVWIAGALAFGLLMFFIGRRKKPAAEKATE</sequence>
<dbReference type="Proteomes" id="UP000275473">
    <property type="component" value="Unassembled WGS sequence"/>
</dbReference>
<feature type="signal peptide" evidence="2">
    <location>
        <begin position="1"/>
        <end position="21"/>
    </location>
</feature>
<reference evidence="5 6" key="1">
    <citation type="journal article" date="2018" name="Int. J. Syst. Evol. Microbiol.">
        <title>Planococcus salinus sp. nov., a moderately halophilic bacterium isolated from a saline-alkali soil.</title>
        <authorList>
            <person name="Gan L."/>
        </authorList>
    </citation>
    <scope>NUCLEOTIDE SEQUENCE [LARGE SCALE GENOMIC DNA]</scope>
    <source>
        <strain evidence="5 6">LCB217</strain>
    </source>
</reference>
<feature type="chain" id="PRO_5018132109" evidence="2">
    <location>
        <begin position="22"/>
        <end position="343"/>
    </location>
</feature>
<protein>
    <submittedName>
        <fullName evidence="5">DUF916 domain-containing protein</fullName>
    </submittedName>
</protein>
<evidence type="ECO:0000256" key="1">
    <source>
        <dbReference type="SAM" id="Phobius"/>
    </source>
</evidence>
<dbReference type="RefSeq" id="WP_123165180.1">
    <property type="nucleotide sequence ID" value="NZ_RIAX01000005.1"/>
</dbReference>
<gene>
    <name evidence="5" type="ORF">EEX84_08350</name>
</gene>
<dbReference type="Pfam" id="PF11797">
    <property type="entry name" value="WxLIP_HBD"/>
    <property type="match status" value="1"/>
</dbReference>
<evidence type="ECO:0000313" key="5">
    <source>
        <dbReference type="EMBL" id="RNF39479.1"/>
    </source>
</evidence>
<dbReference type="AlphaFoldDB" id="A0A3M8P721"/>
<keyword evidence="1" id="KW-1133">Transmembrane helix</keyword>
<evidence type="ECO:0000259" key="4">
    <source>
        <dbReference type="Pfam" id="PF11797"/>
    </source>
</evidence>
<name>A0A3M8P721_9BACL</name>
<comment type="caution">
    <text evidence="5">The sequence shown here is derived from an EMBL/GenBank/DDBJ whole genome shotgun (WGS) entry which is preliminary data.</text>
</comment>
<keyword evidence="1" id="KW-0812">Transmembrane</keyword>
<evidence type="ECO:0000313" key="6">
    <source>
        <dbReference type="Proteomes" id="UP000275473"/>
    </source>
</evidence>
<dbReference type="InterPro" id="IPR021759">
    <property type="entry name" value="WxLIP_HBD"/>
</dbReference>
<organism evidence="5 6">
    <name type="scientific">Planococcus salinus</name>
    <dbReference type="NCBI Taxonomy" id="1848460"/>
    <lineage>
        <taxon>Bacteria</taxon>
        <taxon>Bacillati</taxon>
        <taxon>Bacillota</taxon>
        <taxon>Bacilli</taxon>
        <taxon>Bacillales</taxon>
        <taxon>Caryophanaceae</taxon>
        <taxon>Planococcus</taxon>
    </lineage>
</organism>
<feature type="domain" description="WxL Interacting Protein host binding" evidence="4">
    <location>
        <begin position="166"/>
        <end position="296"/>
    </location>
</feature>
<keyword evidence="1" id="KW-0472">Membrane</keyword>
<feature type="transmembrane region" description="Helical" evidence="1">
    <location>
        <begin position="313"/>
        <end position="330"/>
    </location>
</feature>
<keyword evidence="6" id="KW-1185">Reference proteome</keyword>
<keyword evidence="2" id="KW-0732">Signal</keyword>
<dbReference type="OrthoDB" id="2148359at2"/>
<evidence type="ECO:0000259" key="3">
    <source>
        <dbReference type="Pfam" id="PF06030"/>
    </source>
</evidence>
<feature type="domain" description="WxL Interacting Protein peptidoglycan binding" evidence="3">
    <location>
        <begin position="29"/>
        <end position="148"/>
    </location>
</feature>
<dbReference type="InterPro" id="IPR010317">
    <property type="entry name" value="WxLIP_PGBD"/>
</dbReference>
<dbReference type="EMBL" id="RIAX01000005">
    <property type="protein sequence ID" value="RNF39479.1"/>
    <property type="molecule type" value="Genomic_DNA"/>
</dbReference>
<dbReference type="Pfam" id="PF06030">
    <property type="entry name" value="WxLIP_PGBD"/>
    <property type="match status" value="1"/>
</dbReference>
<proteinExistence type="predicted"/>
<accession>A0A3M8P721</accession>